<evidence type="ECO:0000259" key="5">
    <source>
        <dbReference type="PROSITE" id="PS50075"/>
    </source>
</evidence>
<dbReference type="InterPro" id="IPR010080">
    <property type="entry name" value="Thioester_reductase-like_dom"/>
</dbReference>
<dbReference type="HOGENOM" id="CLU_000022_2_4_3"/>
<dbReference type="Pfam" id="PF07993">
    <property type="entry name" value="NAD_binding_4"/>
    <property type="match status" value="1"/>
</dbReference>
<gene>
    <name evidence="6" type="ORF">Osc7112_5176</name>
</gene>
<evidence type="ECO:0000256" key="2">
    <source>
        <dbReference type="ARBA" id="ARBA00022450"/>
    </source>
</evidence>
<dbReference type="GO" id="GO:0044550">
    <property type="term" value="P:secondary metabolite biosynthetic process"/>
    <property type="evidence" value="ECO:0007669"/>
    <property type="project" value="UniProtKB-ARBA"/>
</dbReference>
<dbReference type="GO" id="GO:0043041">
    <property type="term" value="P:amino acid activation for nonribosomal peptide biosynthetic process"/>
    <property type="evidence" value="ECO:0007669"/>
    <property type="project" value="UniProtKB-ARBA"/>
</dbReference>
<dbReference type="PROSITE" id="PS00012">
    <property type="entry name" value="PHOSPHOPANTETHEINE"/>
    <property type="match status" value="1"/>
</dbReference>
<dbReference type="EMBL" id="CP003614">
    <property type="protein sequence ID" value="AFZ09430.1"/>
    <property type="molecule type" value="Genomic_DNA"/>
</dbReference>
<dbReference type="InterPro" id="IPR009081">
    <property type="entry name" value="PP-bd_ACP"/>
</dbReference>
<dbReference type="GO" id="GO:0031177">
    <property type="term" value="F:phosphopantetheine binding"/>
    <property type="evidence" value="ECO:0007669"/>
    <property type="project" value="InterPro"/>
</dbReference>
<dbReference type="FunFam" id="3.40.50.12780:FF:000012">
    <property type="entry name" value="Non-ribosomal peptide synthetase"/>
    <property type="match status" value="1"/>
</dbReference>
<dbReference type="GO" id="GO:0072330">
    <property type="term" value="P:monocarboxylic acid biosynthetic process"/>
    <property type="evidence" value="ECO:0007669"/>
    <property type="project" value="UniProtKB-ARBA"/>
</dbReference>
<dbReference type="InterPro" id="IPR020845">
    <property type="entry name" value="AMP-binding_CS"/>
</dbReference>
<dbReference type="FunFam" id="1.10.1200.10:FF:000016">
    <property type="entry name" value="Non-ribosomal peptide synthase"/>
    <property type="match status" value="1"/>
</dbReference>
<accession>K9VQD3</accession>
<dbReference type="eggNOG" id="COG1020">
    <property type="taxonomic scope" value="Bacteria"/>
</dbReference>
<dbReference type="SUPFAM" id="SSF52777">
    <property type="entry name" value="CoA-dependent acyltransferases"/>
    <property type="match status" value="2"/>
</dbReference>
<dbReference type="NCBIfam" id="TIGR01746">
    <property type="entry name" value="Thioester-redct"/>
    <property type="match status" value="1"/>
</dbReference>
<dbReference type="InterPro" id="IPR010071">
    <property type="entry name" value="AA_adenyl_dom"/>
</dbReference>
<dbReference type="Gene3D" id="3.40.50.720">
    <property type="entry name" value="NAD(P)-binding Rossmann-like Domain"/>
    <property type="match status" value="1"/>
</dbReference>
<dbReference type="FunFam" id="2.30.38.10:FF:000001">
    <property type="entry name" value="Non-ribosomal peptide synthetase PvdI"/>
    <property type="match status" value="1"/>
</dbReference>
<evidence type="ECO:0000313" key="7">
    <source>
        <dbReference type="Proteomes" id="UP000010478"/>
    </source>
</evidence>
<dbReference type="InterPro" id="IPR023213">
    <property type="entry name" value="CAT-like_dom_sf"/>
</dbReference>
<dbReference type="CDD" id="cd05930">
    <property type="entry name" value="A_NRPS"/>
    <property type="match status" value="1"/>
</dbReference>
<keyword evidence="7" id="KW-1185">Reference proteome</keyword>
<dbReference type="SUPFAM" id="SSF47336">
    <property type="entry name" value="ACP-like"/>
    <property type="match status" value="1"/>
</dbReference>
<dbReference type="PROSITE" id="PS50075">
    <property type="entry name" value="CARRIER"/>
    <property type="match status" value="1"/>
</dbReference>
<dbReference type="Gene3D" id="3.30.559.30">
    <property type="entry name" value="Nonribosomal peptide synthetase, condensation domain"/>
    <property type="match status" value="1"/>
</dbReference>
<dbReference type="InterPro" id="IPR020806">
    <property type="entry name" value="PKS_PP-bd"/>
</dbReference>
<dbReference type="InterPro" id="IPR006162">
    <property type="entry name" value="Ppantetheine_attach_site"/>
</dbReference>
<feature type="domain" description="Carrier" evidence="5">
    <location>
        <begin position="973"/>
        <end position="1048"/>
    </location>
</feature>
<dbReference type="Pfam" id="PF00550">
    <property type="entry name" value="PP-binding"/>
    <property type="match status" value="1"/>
</dbReference>
<dbReference type="SUPFAM" id="SSF56801">
    <property type="entry name" value="Acetyl-CoA synthetase-like"/>
    <property type="match status" value="1"/>
</dbReference>
<dbReference type="FunFam" id="3.30.300.30:FF:000010">
    <property type="entry name" value="Enterobactin synthetase component F"/>
    <property type="match status" value="1"/>
</dbReference>
<dbReference type="InterPro" id="IPR025110">
    <property type="entry name" value="AMP-bd_C"/>
</dbReference>
<dbReference type="InterPro" id="IPR036736">
    <property type="entry name" value="ACP-like_sf"/>
</dbReference>
<dbReference type="InterPro" id="IPR045851">
    <property type="entry name" value="AMP-bd_C_sf"/>
</dbReference>
<dbReference type="SUPFAM" id="SSF51735">
    <property type="entry name" value="NAD(P)-binding Rossmann-fold domains"/>
    <property type="match status" value="1"/>
</dbReference>
<keyword evidence="3" id="KW-0597">Phosphoprotein</keyword>
<sequence>MQTINGFRLSPQQKYLWLLQQESPAYRAQCAISIEGNLQANALKEALQKVSDRHEILRTSFQRRSGIKFPIQVIGDRSLISWQIVNLECLTPPEQAAKVPEIFQNEKRSVFNFEQNPIWRLSLISLSANRHILLVSLPSLCADSRTIKNLIREISQCYAACLQGEELADEVVQYVQYSEWQNELIEDEEAAEGKKYWTQRDYSALASLKLPFENKTSGVSDAFEPNCFEVKIEPSLLEEIEAIARRYNTSTSAFFLACWKTLLWRLLGKAEIIIGTAFDNRKYEELEPALGLFAKFLPLRSQLQENFTFQEVWQETQQSQSEAYKWQEYFNREDINGSAGFPFCFEFEEQVEKYAAAGVDFSIYQQYVCGDRFKVKLSCVRREEALIAEFHYDPASIGEQAIQCLAEQFYTLIKSAANHPETALGELEILSDRARRQVLVEFNQTQKDYPTDKCIHQLFEQQVERVPDRLAVVCENQQVTYRELNGRANQIAHYLQQLGVKSEGLVGICAERSVDAIAGMLGILKAGGAYLPLDPAMPKERLALMLQDAGVAVLLTQQQLIENLPKTQAKIVCLDAEIPSVSPSPSPPLSPENLAYIIYTSGSTGTPKGVAIEHRSLVNYLYSIQEQLNLPSGGSFATVSTLAADLGNTVIFPALCTGGSLHIISQERATDPEAIAAYFQQHSIDCLKIVPSHLKALLTASNPAQVLPKKRLILGGEALSWNLIETIQKYAPECSVFNHYGPTEATVGVLAYPIKDRKNCISETVPLGRPINNAQIYLLDSHLQPVAIGVSGELYIGGASLARGYLNQPQLTAERFILNPLRNPEGILASNCLAIPSNRLYKTGDLARYLPDGNIEFLGRADSQVKLRGFRIELGEIEAGLSQHSAVRQAVVLLLENEPGNQRLVAYVVPARESAIAINELRSFLKEKLPDYMVPSAFVVLKALPLTANGKIDRRALPAPEAARADLADTFVAPSTPIEKMLAEIWAQLLGLEKVGIYDNFFDLGGHSLLITQLLAKVRDAFQKELPLRRFFEAPTIAALAKNIEVKHGADSAGDRTASFDINAEVVLDPEIRPATPLSEQKTEPACILLTGATGFLGAFLLRDLLQQTQAEIYCLVRSADSESAKKRIQSSLESYLIWDESSSDRIIPIAGDLSQPLLGLSEEQFRVLASKIDVVYHNGAFVKFTYPYSVLKPANVLGTQEVLRLASQSKLKPVHLISTISVFSAMGESGIKVVREEDELTPGEGLKGAYTQTKWVAEKLVEIARDRGIPVSIYRPGRISGDSQTGACNPSDLLYRLIAGCVQLGCAPDDDKLMNVAPVDYVSRAIVHLSRQKELLGKTFHLVNPQSFQMSELLGWICSMGYPIKRVSSETWQAEIINRAGYSPENALYPLVGLFSEKVSSAEMAKSATLQFDCQNALKGLSGTDIICPQADASLFRTYFSYLVDRQLIEAPKYLV</sequence>
<evidence type="ECO:0000256" key="3">
    <source>
        <dbReference type="ARBA" id="ARBA00022553"/>
    </source>
</evidence>
<dbReference type="InterPro" id="IPR013120">
    <property type="entry name" value="FAR_NAD-bd"/>
</dbReference>
<dbReference type="Proteomes" id="UP000010478">
    <property type="component" value="Chromosome"/>
</dbReference>
<evidence type="ECO:0000256" key="4">
    <source>
        <dbReference type="ARBA" id="ARBA00022598"/>
    </source>
</evidence>
<dbReference type="GO" id="GO:0016874">
    <property type="term" value="F:ligase activity"/>
    <property type="evidence" value="ECO:0007669"/>
    <property type="project" value="UniProtKB-KW"/>
</dbReference>
<comment type="cofactor">
    <cofactor evidence="1">
        <name>pantetheine 4'-phosphate</name>
        <dbReference type="ChEBI" id="CHEBI:47942"/>
    </cofactor>
</comment>
<dbReference type="PANTHER" id="PTHR44845:SF6">
    <property type="entry name" value="BETA-ALANINE-ACTIVATING ENZYME"/>
    <property type="match status" value="1"/>
</dbReference>
<evidence type="ECO:0000256" key="1">
    <source>
        <dbReference type="ARBA" id="ARBA00001957"/>
    </source>
</evidence>
<dbReference type="OrthoDB" id="9778383at2"/>
<dbReference type="STRING" id="179408.Osc7112_5176"/>
<dbReference type="NCBIfam" id="TIGR01733">
    <property type="entry name" value="AA-adenyl-dom"/>
    <property type="match status" value="1"/>
</dbReference>
<dbReference type="FunFam" id="3.40.50.980:FF:000001">
    <property type="entry name" value="Non-ribosomal peptide synthetase"/>
    <property type="match status" value="1"/>
</dbReference>
<dbReference type="Gene3D" id="1.10.1200.10">
    <property type="entry name" value="ACP-like"/>
    <property type="match status" value="1"/>
</dbReference>
<name>K9VQD3_9CYAN</name>
<dbReference type="eggNOG" id="COG3320">
    <property type="taxonomic scope" value="Bacteria"/>
</dbReference>
<proteinExistence type="predicted"/>
<dbReference type="CDD" id="cd05235">
    <property type="entry name" value="SDR_e1"/>
    <property type="match status" value="1"/>
</dbReference>
<dbReference type="Pfam" id="PF13193">
    <property type="entry name" value="AMP-binding_C"/>
    <property type="match status" value="1"/>
</dbReference>
<dbReference type="PROSITE" id="PS00455">
    <property type="entry name" value="AMP_BINDING"/>
    <property type="match status" value="1"/>
</dbReference>
<protein>
    <submittedName>
        <fullName evidence="6">Amino acid adenylation domain protein</fullName>
    </submittedName>
</protein>
<dbReference type="Gene3D" id="2.30.38.10">
    <property type="entry name" value="Luciferase, Domain 3"/>
    <property type="match status" value="1"/>
</dbReference>
<dbReference type="Pfam" id="PF00501">
    <property type="entry name" value="AMP-binding"/>
    <property type="match status" value="1"/>
</dbReference>
<evidence type="ECO:0000313" key="6">
    <source>
        <dbReference type="EMBL" id="AFZ09430.1"/>
    </source>
</evidence>
<dbReference type="GO" id="GO:0008610">
    <property type="term" value="P:lipid biosynthetic process"/>
    <property type="evidence" value="ECO:0007669"/>
    <property type="project" value="UniProtKB-ARBA"/>
</dbReference>
<dbReference type="InterPro" id="IPR001242">
    <property type="entry name" value="Condensation_dom"/>
</dbReference>
<keyword evidence="2" id="KW-0596">Phosphopantetheine</keyword>
<organism evidence="6 7">
    <name type="scientific">Phormidium nigroviride PCC 7112</name>
    <dbReference type="NCBI Taxonomy" id="179408"/>
    <lineage>
        <taxon>Bacteria</taxon>
        <taxon>Bacillati</taxon>
        <taxon>Cyanobacteriota</taxon>
        <taxon>Cyanophyceae</taxon>
        <taxon>Oscillatoriophycideae</taxon>
        <taxon>Oscillatoriales</taxon>
        <taxon>Oscillatoriaceae</taxon>
        <taxon>Phormidium</taxon>
    </lineage>
</organism>
<keyword evidence="4" id="KW-0436">Ligase</keyword>
<reference evidence="6 7" key="1">
    <citation type="submission" date="2012-05" db="EMBL/GenBank/DDBJ databases">
        <title>Finished chromosome of genome of Oscillatoria sp. PCC 7112.</title>
        <authorList>
            <consortium name="US DOE Joint Genome Institute"/>
            <person name="Gugger M."/>
            <person name="Coursin T."/>
            <person name="Rippka R."/>
            <person name="Tandeau De Marsac N."/>
            <person name="Huntemann M."/>
            <person name="Wei C.-L."/>
            <person name="Han J."/>
            <person name="Detter J.C."/>
            <person name="Han C."/>
            <person name="Tapia R."/>
            <person name="Davenport K."/>
            <person name="Daligault H."/>
            <person name="Erkkila T."/>
            <person name="Gu W."/>
            <person name="Munk A.C.C."/>
            <person name="Teshima H."/>
            <person name="Xu Y."/>
            <person name="Chain P."/>
            <person name="Chen A."/>
            <person name="Krypides N."/>
            <person name="Mavromatis K."/>
            <person name="Markowitz V."/>
            <person name="Szeto E."/>
            <person name="Ivanova N."/>
            <person name="Mikhailova N."/>
            <person name="Ovchinnikova G."/>
            <person name="Pagani I."/>
            <person name="Pati A."/>
            <person name="Goodwin L."/>
            <person name="Peters L."/>
            <person name="Pitluck S."/>
            <person name="Woyke T."/>
            <person name="Kerfeld C."/>
        </authorList>
    </citation>
    <scope>NUCLEOTIDE SEQUENCE [LARGE SCALE GENOMIC DNA]</scope>
    <source>
        <strain evidence="6 7">PCC 7112</strain>
    </source>
</reference>
<dbReference type="InterPro" id="IPR000873">
    <property type="entry name" value="AMP-dep_synth/lig_dom"/>
</dbReference>
<dbReference type="PATRIC" id="fig|179408.3.peg.6468"/>
<dbReference type="KEGG" id="oni:Osc7112_5176"/>
<dbReference type="Gene3D" id="3.40.50.980">
    <property type="match status" value="2"/>
</dbReference>
<dbReference type="RefSeq" id="WP_015178652.1">
    <property type="nucleotide sequence ID" value="NC_019729.1"/>
</dbReference>
<dbReference type="SMART" id="SM00823">
    <property type="entry name" value="PKS_PP"/>
    <property type="match status" value="1"/>
</dbReference>
<dbReference type="PANTHER" id="PTHR44845">
    <property type="entry name" value="CARRIER DOMAIN-CONTAINING PROTEIN"/>
    <property type="match status" value="1"/>
</dbReference>
<dbReference type="Gene3D" id="3.30.559.10">
    <property type="entry name" value="Chloramphenicol acetyltransferase-like domain"/>
    <property type="match status" value="1"/>
</dbReference>
<dbReference type="InterPro" id="IPR036291">
    <property type="entry name" value="NAD(P)-bd_dom_sf"/>
</dbReference>
<dbReference type="Gene3D" id="3.30.300.30">
    <property type="match status" value="1"/>
</dbReference>
<dbReference type="Pfam" id="PF00668">
    <property type="entry name" value="Condensation"/>
    <property type="match status" value="1"/>
</dbReference>